<dbReference type="Proteomes" id="UP000076761">
    <property type="component" value="Unassembled WGS sequence"/>
</dbReference>
<reference evidence="3 4" key="1">
    <citation type="journal article" date="2016" name="Mol. Biol. Evol.">
        <title>Comparative Genomics of Early-Diverging Mushroom-Forming Fungi Provides Insights into the Origins of Lignocellulose Decay Capabilities.</title>
        <authorList>
            <person name="Nagy L.G."/>
            <person name="Riley R."/>
            <person name="Tritt A."/>
            <person name="Adam C."/>
            <person name="Daum C."/>
            <person name="Floudas D."/>
            <person name="Sun H."/>
            <person name="Yadav J.S."/>
            <person name="Pangilinan J."/>
            <person name="Larsson K.H."/>
            <person name="Matsuura K."/>
            <person name="Barry K."/>
            <person name="Labutti K."/>
            <person name="Kuo R."/>
            <person name="Ohm R.A."/>
            <person name="Bhattacharya S.S."/>
            <person name="Shirouzu T."/>
            <person name="Yoshinaga Y."/>
            <person name="Martin F.M."/>
            <person name="Grigoriev I.V."/>
            <person name="Hibbett D.S."/>
        </authorList>
    </citation>
    <scope>NUCLEOTIDE SEQUENCE [LARGE SCALE GENOMIC DNA]</scope>
    <source>
        <strain evidence="3 4">HHB14362 ss-1</strain>
    </source>
</reference>
<keyword evidence="2" id="KW-1133">Transmembrane helix</keyword>
<keyword evidence="2" id="KW-0812">Transmembrane</keyword>
<gene>
    <name evidence="3" type="ORF">NEOLEDRAFT_1136526</name>
</gene>
<proteinExistence type="predicted"/>
<dbReference type="AlphaFoldDB" id="A0A165R8T2"/>
<protein>
    <submittedName>
        <fullName evidence="3">Uncharacterized protein</fullName>
    </submittedName>
</protein>
<keyword evidence="2" id="KW-0472">Membrane</keyword>
<name>A0A165R8T2_9AGAM</name>
<dbReference type="STRING" id="1314782.A0A165R8T2"/>
<sequence>MLCHARPRLTFHGISHVSRRASSGDALKQHAFRNASKDAQTLPKRPLLHKISFWLRAVLIPGAVVYSVFYADWGEGDHVFMPPRKWLEEQKAAFFNLSPEERQLVEGDAQTEQSSQAANDLKKVSA</sequence>
<evidence type="ECO:0000256" key="1">
    <source>
        <dbReference type="SAM" id="MobiDB-lite"/>
    </source>
</evidence>
<accession>A0A165R8T2</accession>
<dbReference type="InParanoid" id="A0A165R8T2"/>
<evidence type="ECO:0000313" key="3">
    <source>
        <dbReference type="EMBL" id="KZT23465.1"/>
    </source>
</evidence>
<feature type="region of interest" description="Disordered" evidence="1">
    <location>
        <begin position="104"/>
        <end position="126"/>
    </location>
</feature>
<feature type="transmembrane region" description="Helical" evidence="2">
    <location>
        <begin position="53"/>
        <end position="71"/>
    </location>
</feature>
<keyword evidence="4" id="KW-1185">Reference proteome</keyword>
<dbReference type="OrthoDB" id="192748at2759"/>
<evidence type="ECO:0000313" key="4">
    <source>
        <dbReference type="Proteomes" id="UP000076761"/>
    </source>
</evidence>
<dbReference type="EMBL" id="KV425585">
    <property type="protein sequence ID" value="KZT23465.1"/>
    <property type="molecule type" value="Genomic_DNA"/>
</dbReference>
<organism evidence="3 4">
    <name type="scientific">Neolentinus lepideus HHB14362 ss-1</name>
    <dbReference type="NCBI Taxonomy" id="1314782"/>
    <lineage>
        <taxon>Eukaryota</taxon>
        <taxon>Fungi</taxon>
        <taxon>Dikarya</taxon>
        <taxon>Basidiomycota</taxon>
        <taxon>Agaricomycotina</taxon>
        <taxon>Agaricomycetes</taxon>
        <taxon>Gloeophyllales</taxon>
        <taxon>Gloeophyllaceae</taxon>
        <taxon>Neolentinus</taxon>
    </lineage>
</organism>
<evidence type="ECO:0000256" key="2">
    <source>
        <dbReference type="SAM" id="Phobius"/>
    </source>
</evidence>